<dbReference type="InterPro" id="IPR057724">
    <property type="entry name" value="TCTN1-3_N"/>
</dbReference>
<comment type="subunit">
    <text evidence="2">Part of the tectonic-like complex (also named B9 complex).</text>
</comment>
<gene>
    <name evidence="11" type="primary">TCTN1</name>
</gene>
<comment type="similarity">
    <text evidence="1">Belongs to the tectonic family.</text>
</comment>
<dbReference type="Pfam" id="PF07773">
    <property type="entry name" value="TCTN_DUF1619"/>
    <property type="match status" value="2"/>
</dbReference>
<dbReference type="InParanoid" id="A0A6P7ZJ58"/>
<evidence type="ECO:0000256" key="5">
    <source>
        <dbReference type="ARBA" id="ARBA00023180"/>
    </source>
</evidence>
<dbReference type="PANTHER" id="PTHR14611">
    <property type="entry name" value="TECTONIC FAMILY MEMBER"/>
    <property type="match status" value="1"/>
</dbReference>
<accession>A0A6P7ZJ58</accession>
<dbReference type="PANTHER" id="PTHR14611:SF1">
    <property type="entry name" value="TECTONIC-1"/>
    <property type="match status" value="1"/>
</dbReference>
<dbReference type="GO" id="GO:1904491">
    <property type="term" value="P:protein localization to ciliary transition zone"/>
    <property type="evidence" value="ECO:0007669"/>
    <property type="project" value="TreeGrafter"/>
</dbReference>
<name>A0A6P7ZJ58_9AMPH</name>
<feature type="domain" description="Tectonic-1-3 N-terminal" evidence="9">
    <location>
        <begin position="63"/>
        <end position="181"/>
    </location>
</feature>
<feature type="chain" id="PRO_5028220693" evidence="7">
    <location>
        <begin position="32"/>
        <end position="570"/>
    </location>
</feature>
<evidence type="ECO:0000313" key="11">
    <source>
        <dbReference type="RefSeq" id="XP_030075931.1"/>
    </source>
</evidence>
<dbReference type="CTD" id="79600"/>
<feature type="compositionally biased region" description="Low complexity" evidence="6">
    <location>
        <begin position="42"/>
        <end position="54"/>
    </location>
</feature>
<dbReference type="KEGG" id="muo:115481071"/>
<keyword evidence="10" id="KW-1185">Reference proteome</keyword>
<evidence type="ECO:0000256" key="7">
    <source>
        <dbReference type="SAM" id="SignalP"/>
    </source>
</evidence>
<protein>
    <submittedName>
        <fullName evidence="11">Tectonic-1 isoform X1</fullName>
    </submittedName>
</protein>
<organism evidence="10 11">
    <name type="scientific">Microcaecilia unicolor</name>
    <dbReference type="NCBI Taxonomy" id="1415580"/>
    <lineage>
        <taxon>Eukaryota</taxon>
        <taxon>Metazoa</taxon>
        <taxon>Chordata</taxon>
        <taxon>Craniata</taxon>
        <taxon>Vertebrata</taxon>
        <taxon>Euteleostomi</taxon>
        <taxon>Amphibia</taxon>
        <taxon>Gymnophiona</taxon>
        <taxon>Siphonopidae</taxon>
        <taxon>Microcaecilia</taxon>
    </lineage>
</organism>
<dbReference type="InterPro" id="IPR011677">
    <property type="entry name" value="TCTN1-3_dom"/>
</dbReference>
<keyword evidence="4" id="KW-0970">Cilium biogenesis/degradation</keyword>
<evidence type="ECO:0000256" key="6">
    <source>
        <dbReference type="SAM" id="MobiDB-lite"/>
    </source>
</evidence>
<dbReference type="Pfam" id="PF25752">
    <property type="entry name" value="DUF1619_N"/>
    <property type="match status" value="1"/>
</dbReference>
<evidence type="ECO:0000256" key="1">
    <source>
        <dbReference type="ARBA" id="ARBA00007633"/>
    </source>
</evidence>
<feature type="domain" description="Tectonic-1-3" evidence="8">
    <location>
        <begin position="206"/>
        <end position="357"/>
    </location>
</feature>
<reference evidence="10" key="1">
    <citation type="submission" date="2024-06" db="UniProtKB">
        <authorList>
            <consortium name="RefSeq"/>
        </authorList>
    </citation>
    <scope>NUCLEOTIDE SEQUENCE [LARGE SCALE GENOMIC DNA]</scope>
</reference>
<evidence type="ECO:0000256" key="4">
    <source>
        <dbReference type="ARBA" id="ARBA00022794"/>
    </source>
</evidence>
<evidence type="ECO:0000259" key="9">
    <source>
        <dbReference type="Pfam" id="PF25752"/>
    </source>
</evidence>
<dbReference type="FunCoup" id="A0A6P7ZJ58">
    <property type="interactions" value="791"/>
</dbReference>
<dbReference type="InterPro" id="IPR040354">
    <property type="entry name" value="TCTN1-3"/>
</dbReference>
<dbReference type="OrthoDB" id="2104337at2759"/>
<reference evidence="11" key="2">
    <citation type="submission" date="2025-08" db="UniProtKB">
        <authorList>
            <consortium name="RefSeq"/>
        </authorList>
    </citation>
    <scope>IDENTIFICATION</scope>
</reference>
<dbReference type="Proteomes" id="UP000515156">
    <property type="component" value="Chromosome 11"/>
</dbReference>
<feature type="signal peptide" evidence="7">
    <location>
        <begin position="1"/>
        <end position="31"/>
    </location>
</feature>
<feature type="domain" description="Tectonic-1-3" evidence="8">
    <location>
        <begin position="367"/>
        <end position="542"/>
    </location>
</feature>
<keyword evidence="5" id="KW-0325">Glycoprotein</keyword>
<feature type="region of interest" description="Disordered" evidence="6">
    <location>
        <begin position="39"/>
        <end position="72"/>
    </location>
</feature>
<dbReference type="GeneID" id="115481071"/>
<evidence type="ECO:0000256" key="2">
    <source>
        <dbReference type="ARBA" id="ARBA00011495"/>
    </source>
</evidence>
<proteinExistence type="inferred from homology"/>
<keyword evidence="3 7" id="KW-0732">Signal</keyword>
<dbReference type="GO" id="GO:0060271">
    <property type="term" value="P:cilium assembly"/>
    <property type="evidence" value="ECO:0007669"/>
    <property type="project" value="TreeGrafter"/>
</dbReference>
<dbReference type="GO" id="GO:0036038">
    <property type="term" value="C:MKS complex"/>
    <property type="evidence" value="ECO:0007669"/>
    <property type="project" value="TreeGrafter"/>
</dbReference>
<sequence length="570" mass="61049">MAAVRPGVFYQGMLSLVWLLAVGPFTPQAGSSHHALVEGSNVTPPVAPSTVSSTSGGGRRGQTPGVSSRAATLPSPVTDVAKLCVCNLLVAQCDVNCCCDPDCSAEDFSVFSTCSVPLVRGASELCSQEVAIYSLNTTAVPPRRVFSLVNQVNPNIFCIYSINYRPGLSFISPVIPTESNFDGLVKEFSGNSFSTAPDASAGASNPARYEYGAPIQTKDSFLRFPVPLVSSQCTDNNPAGFLVNQDVTCSRSINVENCNIPALSTTFYASEPIVQVPNSNNMINITVQNLNGILDLNSSNGIPNTSQVCRNVVLGVSYLILYSDAGEIINASVSFILGTITRTTIPIQQKFQIRFTQQNRTPVPVSGNPGYVVGLPLVAGFHPFASGITQSTNRYGQFTVLKSYSNQDCLAIEGNRTPVIFGYNTVSGCKIRYSPDSTCLVIAEAIKNVLMGQNFPEYVASFGNSQTRNVLDWVPITFLNTTGKDACQIPLSLDIDVKWIKYGSLVNPQAKIINVTAQLTYKSLQAGTAQTVQVLSSVTFTDASAPAQPGYKAQPTINAKLPFDFFYPFV</sequence>
<dbReference type="RefSeq" id="XP_030075931.1">
    <property type="nucleotide sequence ID" value="XM_030220071.1"/>
</dbReference>
<evidence type="ECO:0000313" key="10">
    <source>
        <dbReference type="Proteomes" id="UP000515156"/>
    </source>
</evidence>
<evidence type="ECO:0000256" key="3">
    <source>
        <dbReference type="ARBA" id="ARBA00022729"/>
    </source>
</evidence>
<dbReference type="AlphaFoldDB" id="A0A6P7ZJ58"/>
<evidence type="ECO:0000259" key="8">
    <source>
        <dbReference type="Pfam" id="PF07773"/>
    </source>
</evidence>